<evidence type="ECO:0000313" key="5">
    <source>
        <dbReference type="Proteomes" id="UP000316476"/>
    </source>
</evidence>
<comment type="caution">
    <text evidence="4">The sequence shown here is derived from an EMBL/GenBank/DDBJ whole genome shotgun (WGS) entry which is preliminary data.</text>
</comment>
<evidence type="ECO:0000256" key="1">
    <source>
        <dbReference type="ARBA" id="ARBA00022801"/>
    </source>
</evidence>
<dbReference type="InterPro" id="IPR050261">
    <property type="entry name" value="FrsA_esterase"/>
</dbReference>
<dbReference type="Pfam" id="PF00326">
    <property type="entry name" value="Peptidase_S9"/>
    <property type="match status" value="1"/>
</dbReference>
<name>A0A5C6FR39_9PLAN</name>
<dbReference type="PANTHER" id="PTHR22946:SF9">
    <property type="entry name" value="POLYKETIDE TRANSFERASE AF380"/>
    <property type="match status" value="1"/>
</dbReference>
<feature type="region of interest" description="Disordered" evidence="2">
    <location>
        <begin position="411"/>
        <end position="436"/>
    </location>
</feature>
<dbReference type="EC" id="3.1.1.-" evidence="4"/>
<feature type="compositionally biased region" description="Polar residues" evidence="2">
    <location>
        <begin position="477"/>
        <end position="488"/>
    </location>
</feature>
<proteinExistence type="predicted"/>
<feature type="domain" description="Peptidase S9 prolyl oligopeptidase catalytic" evidence="3">
    <location>
        <begin position="573"/>
        <end position="730"/>
    </location>
</feature>
<organism evidence="4 5">
    <name type="scientific">Crateriforma conspicua</name>
    <dbReference type="NCBI Taxonomy" id="2527996"/>
    <lineage>
        <taxon>Bacteria</taxon>
        <taxon>Pseudomonadati</taxon>
        <taxon>Planctomycetota</taxon>
        <taxon>Planctomycetia</taxon>
        <taxon>Planctomycetales</taxon>
        <taxon>Planctomycetaceae</taxon>
        <taxon>Crateriforma</taxon>
    </lineage>
</organism>
<dbReference type="InterPro" id="IPR029058">
    <property type="entry name" value="AB_hydrolase_fold"/>
</dbReference>
<dbReference type="SUPFAM" id="SSF53474">
    <property type="entry name" value="alpha/beta-Hydrolases"/>
    <property type="match status" value="1"/>
</dbReference>
<dbReference type="EMBL" id="SJPZ01000002">
    <property type="protein sequence ID" value="TWU62591.1"/>
    <property type="molecule type" value="Genomic_DNA"/>
</dbReference>
<dbReference type="InterPro" id="IPR001375">
    <property type="entry name" value="Peptidase_S9_cat"/>
</dbReference>
<dbReference type="SUPFAM" id="SSF51445">
    <property type="entry name" value="(Trans)glycosidases"/>
    <property type="match status" value="1"/>
</dbReference>
<dbReference type="Gene3D" id="3.40.50.1820">
    <property type="entry name" value="alpha/beta hydrolase"/>
    <property type="match status" value="1"/>
</dbReference>
<protein>
    <submittedName>
        <fullName evidence="4">Acetyl esterase Axe7A</fullName>
        <ecNumber evidence="4">3.1.1.-</ecNumber>
    </submittedName>
</protein>
<accession>A0A5C6FR39</accession>
<evidence type="ECO:0000256" key="2">
    <source>
        <dbReference type="SAM" id="MobiDB-lite"/>
    </source>
</evidence>
<dbReference type="GO" id="GO:0006508">
    <property type="term" value="P:proteolysis"/>
    <property type="evidence" value="ECO:0007669"/>
    <property type="project" value="InterPro"/>
</dbReference>
<dbReference type="GO" id="GO:0008236">
    <property type="term" value="F:serine-type peptidase activity"/>
    <property type="evidence" value="ECO:0007669"/>
    <property type="project" value="InterPro"/>
</dbReference>
<dbReference type="InterPro" id="IPR017853">
    <property type="entry name" value="GH"/>
</dbReference>
<feature type="region of interest" description="Disordered" evidence="2">
    <location>
        <begin position="761"/>
        <end position="792"/>
    </location>
</feature>
<evidence type="ECO:0000259" key="3">
    <source>
        <dbReference type="Pfam" id="PF00326"/>
    </source>
</evidence>
<dbReference type="GO" id="GO:0052689">
    <property type="term" value="F:carboxylic ester hydrolase activity"/>
    <property type="evidence" value="ECO:0007669"/>
    <property type="project" value="UniProtKB-ARBA"/>
</dbReference>
<keyword evidence="1 4" id="KW-0378">Hydrolase</keyword>
<feature type="region of interest" description="Disordered" evidence="2">
    <location>
        <begin position="462"/>
        <end position="503"/>
    </location>
</feature>
<dbReference type="AlphaFoldDB" id="A0A5C6FR39"/>
<gene>
    <name evidence="4" type="primary">axe7A</name>
    <name evidence="4" type="ORF">V7x_43260</name>
</gene>
<evidence type="ECO:0000313" key="4">
    <source>
        <dbReference type="EMBL" id="TWU62591.1"/>
    </source>
</evidence>
<reference evidence="4 5" key="1">
    <citation type="submission" date="2019-02" db="EMBL/GenBank/DDBJ databases">
        <title>Deep-cultivation of Planctomycetes and their phenomic and genomic characterization uncovers novel biology.</title>
        <authorList>
            <person name="Wiegand S."/>
            <person name="Jogler M."/>
            <person name="Boedeker C."/>
            <person name="Pinto D."/>
            <person name="Vollmers J."/>
            <person name="Rivas-Marin E."/>
            <person name="Kohn T."/>
            <person name="Peeters S.H."/>
            <person name="Heuer A."/>
            <person name="Rast P."/>
            <person name="Oberbeckmann S."/>
            <person name="Bunk B."/>
            <person name="Jeske O."/>
            <person name="Meyerdierks A."/>
            <person name="Storesund J.E."/>
            <person name="Kallscheuer N."/>
            <person name="Luecker S."/>
            <person name="Lage O.M."/>
            <person name="Pohl T."/>
            <person name="Merkel B.J."/>
            <person name="Hornburger P."/>
            <person name="Mueller R.-W."/>
            <person name="Bruemmer F."/>
            <person name="Labrenz M."/>
            <person name="Spormann A.M."/>
            <person name="Op Den Camp H."/>
            <person name="Overmann J."/>
            <person name="Amann R."/>
            <person name="Jetten M.S.M."/>
            <person name="Mascher T."/>
            <person name="Medema M.H."/>
            <person name="Devos D.P."/>
            <person name="Kaster A.-K."/>
            <person name="Ovreas L."/>
            <person name="Rohde M."/>
            <person name="Galperin M.Y."/>
            <person name="Jogler C."/>
        </authorList>
    </citation>
    <scope>NUCLEOTIDE SEQUENCE [LARGE SCALE GENOMIC DNA]</scope>
    <source>
        <strain evidence="4 5">V7</strain>
    </source>
</reference>
<sequence length="862" mass="96589">MHVADNESVPPLKGPFTGKDIRFQLSDFHAARGGQSALQLIPELIEHDLTAIYLMTNIVRPSLTAFDQDRAYWAVRLIHERYPKAADHIVWQIGNEVVSGHFDPRGVWRNMPRDQRRQAGMKEDNFFGYDLKWKEEYYVNSYLAPAVEAIERASRDVYGDPRRIRIALGSMNPYNRPNLTFLKNVMGRTFNSPHAESLKGEAVTKHIDFLTVHYMTGSSKSIDTLQLYHDDYLKSGHVKGIWVTEDHGHAGLGPVTIIERGFRFMDWAARNDLSAVQTRLCWWGERQVEAGGRGEVATTIIGDFLAGRQLQILSESIEAGRVCAVRDDHEGRVQRVLIALVPEKRSEIEIGALRIPLLQTRSDQWRAEAIQYSATGPGKPFDAEVRTDKGRIHVELNRRFSEPALLLLSSTESSTPYKPKLDLPNENNESPIDWDRARRVNQRFKRGEKLSAADQAFLERAQRARGQSNGRRPPDNQGANQRSNPNPESRNRVAGPRISTDVSPIEEIKVKTSDDREAIAVLHKPPGQGPFPAVVLLHGGLAKLKMEQLAAQARSGPAHTRLLAAGFATVTATFHARGRDPQTSKALIDCLAIIDHIKQRPDIDQKSVVLYGGSGGGSLALELAGEMDLAAVAAGEPAILLFSGILNKSNVRQLEKLKTADPKPLYSPQLREQTQRKVQRIRCPLLILHGDVQPTNSYRKEILVPELSAAGKKFEQILYSDEPHGFYFGQRYNDPANVEKCLRDAITFFQLHVKVPAQPIVLQMTDDDRPSSPNRRRSSPEERRSSPAENELNWVDPNQEALQEHSTRLFTATRLMRPSATSSTCRLSIEQSRLVAFQCYTGCMGEAAASGQGPTLWNERRS</sequence>
<dbReference type="PANTHER" id="PTHR22946">
    <property type="entry name" value="DIENELACTONE HYDROLASE DOMAIN-CONTAINING PROTEIN-RELATED"/>
    <property type="match status" value="1"/>
</dbReference>
<dbReference type="Proteomes" id="UP000316476">
    <property type="component" value="Unassembled WGS sequence"/>
</dbReference>